<keyword evidence="13" id="KW-1185">Reference proteome</keyword>
<dbReference type="PANTHER" id="PTHR45138">
    <property type="entry name" value="REGULATORY COMPONENTS OF SENSORY TRANSDUCTION SYSTEM"/>
    <property type="match status" value="1"/>
</dbReference>
<evidence type="ECO:0000259" key="9">
    <source>
        <dbReference type="PROSITE" id="PS50887"/>
    </source>
</evidence>
<accession>A0A0M9I3R9</accession>
<dbReference type="PROSITE" id="PS50887">
    <property type="entry name" value="GGDEF"/>
    <property type="match status" value="1"/>
</dbReference>
<dbReference type="InterPro" id="IPR033479">
    <property type="entry name" value="dCache_1"/>
</dbReference>
<dbReference type="Proteomes" id="UP000053096">
    <property type="component" value="Unassembled WGS sequence"/>
</dbReference>
<keyword evidence="5 8" id="KW-1133">Transmembrane helix</keyword>
<evidence type="ECO:0000313" key="12">
    <source>
        <dbReference type="Proteomes" id="UP000053096"/>
    </source>
</evidence>
<dbReference type="InterPro" id="IPR050469">
    <property type="entry name" value="Diguanylate_Cyclase"/>
</dbReference>
<evidence type="ECO:0000256" key="7">
    <source>
        <dbReference type="ARBA" id="ARBA00034247"/>
    </source>
</evidence>
<reference evidence="10 13" key="2">
    <citation type="submission" date="2016-07" db="EMBL/GenBank/DDBJ databases">
        <title>Complete genome sequences of Bordetella pseudohinzii.</title>
        <authorList>
            <person name="Spilker T."/>
            <person name="Darrah R."/>
            <person name="LiPuma J.J."/>
        </authorList>
    </citation>
    <scope>NUCLEOTIDE SEQUENCE [LARGE SCALE GENOMIC DNA]</scope>
    <source>
        <strain evidence="10 13">HI4681</strain>
    </source>
</reference>
<evidence type="ECO:0000256" key="1">
    <source>
        <dbReference type="ARBA" id="ARBA00004651"/>
    </source>
</evidence>
<keyword evidence="11" id="KW-0548">Nucleotidyltransferase</keyword>
<dbReference type="AlphaFoldDB" id="A0A0J6C7M7"/>
<dbReference type="SMART" id="SM00267">
    <property type="entry name" value="GGDEF"/>
    <property type="match status" value="1"/>
</dbReference>
<dbReference type="Proteomes" id="UP000092950">
    <property type="component" value="Chromosome"/>
</dbReference>
<dbReference type="Gene3D" id="3.30.70.270">
    <property type="match status" value="1"/>
</dbReference>
<evidence type="ECO:0000256" key="4">
    <source>
        <dbReference type="ARBA" id="ARBA00022692"/>
    </source>
</evidence>
<comment type="catalytic activity">
    <reaction evidence="7">
        <text>2 GTP = 3',3'-c-di-GMP + 2 diphosphate</text>
        <dbReference type="Rhea" id="RHEA:24898"/>
        <dbReference type="ChEBI" id="CHEBI:33019"/>
        <dbReference type="ChEBI" id="CHEBI:37565"/>
        <dbReference type="ChEBI" id="CHEBI:58805"/>
        <dbReference type="EC" id="2.7.7.65"/>
    </reaction>
</comment>
<dbReference type="PANTHER" id="PTHR45138:SF9">
    <property type="entry name" value="DIGUANYLATE CYCLASE DGCM-RELATED"/>
    <property type="match status" value="1"/>
</dbReference>
<gene>
    <name evidence="11" type="primary">ycdT_2</name>
    <name evidence="10" type="ORF">BBN53_06530</name>
    <name evidence="11" type="ORF">ERS370011_01199</name>
</gene>
<dbReference type="InterPro" id="IPR043128">
    <property type="entry name" value="Rev_trsase/Diguanyl_cyclase"/>
</dbReference>
<evidence type="ECO:0000256" key="6">
    <source>
        <dbReference type="ARBA" id="ARBA00023136"/>
    </source>
</evidence>
<evidence type="ECO:0000256" key="8">
    <source>
        <dbReference type="SAM" id="Phobius"/>
    </source>
</evidence>
<dbReference type="InterPro" id="IPR029787">
    <property type="entry name" value="Nucleotide_cyclase"/>
</dbReference>
<dbReference type="InterPro" id="IPR029151">
    <property type="entry name" value="Sensor-like_sf"/>
</dbReference>
<dbReference type="CDD" id="cd18773">
    <property type="entry name" value="PDC1_HK_sensor"/>
    <property type="match status" value="1"/>
</dbReference>
<proteinExistence type="predicted"/>
<dbReference type="InterPro" id="IPR000160">
    <property type="entry name" value="GGDEF_dom"/>
</dbReference>
<dbReference type="EMBL" id="CP016440">
    <property type="protein sequence ID" value="ANY15586.1"/>
    <property type="molecule type" value="Genomic_DNA"/>
</dbReference>
<dbReference type="CDD" id="cd01949">
    <property type="entry name" value="GGDEF"/>
    <property type="match status" value="1"/>
</dbReference>
<reference evidence="11 12" key="1">
    <citation type="submission" date="2015-09" db="EMBL/GenBank/DDBJ databases">
        <authorList>
            <person name="Jackson K.R."/>
            <person name="Lunt B.L."/>
            <person name="Fisher J.N.B."/>
            <person name="Gardner A.V."/>
            <person name="Bailey M.E."/>
            <person name="Deus L.M."/>
            <person name="Earl A.S."/>
            <person name="Gibby P.D."/>
            <person name="Hartmann K.A."/>
            <person name="Liu J.E."/>
            <person name="Manci A.M."/>
            <person name="Nielsen D.A."/>
            <person name="Solomon M.B."/>
            <person name="Breakwell D.P."/>
            <person name="Burnett S.H."/>
            <person name="Grose J.H."/>
        </authorList>
    </citation>
    <scope>NUCLEOTIDE SEQUENCE [LARGE SCALE GENOMIC DNA]</scope>
    <source>
        <strain evidence="11 12">2789STDY5608636</strain>
    </source>
</reference>
<dbReference type="OrthoDB" id="9813903at2"/>
<protein>
    <recommendedName>
        <fullName evidence="2">diguanylate cyclase</fullName>
        <ecNumber evidence="2">2.7.7.65</ecNumber>
    </recommendedName>
</protein>
<dbReference type="Gene3D" id="6.10.340.10">
    <property type="match status" value="1"/>
</dbReference>
<keyword evidence="6 8" id="KW-0472">Membrane</keyword>
<evidence type="ECO:0000313" key="11">
    <source>
        <dbReference type="EMBL" id="CUI56674.1"/>
    </source>
</evidence>
<dbReference type="GO" id="GO:0052621">
    <property type="term" value="F:diguanylate cyclase activity"/>
    <property type="evidence" value="ECO:0007669"/>
    <property type="project" value="UniProtKB-EC"/>
</dbReference>
<evidence type="ECO:0000256" key="5">
    <source>
        <dbReference type="ARBA" id="ARBA00022989"/>
    </source>
</evidence>
<keyword evidence="11" id="KW-0808">Transferase</keyword>
<dbReference type="KEGG" id="bpdz:BBN53_06530"/>
<dbReference type="GO" id="GO:0005886">
    <property type="term" value="C:plasma membrane"/>
    <property type="evidence" value="ECO:0007669"/>
    <property type="project" value="UniProtKB-SubCell"/>
</dbReference>
<dbReference type="SUPFAM" id="SSF103190">
    <property type="entry name" value="Sensory domain-like"/>
    <property type="match status" value="2"/>
</dbReference>
<comment type="subcellular location">
    <subcellularLocation>
        <location evidence="1">Cell membrane</location>
        <topology evidence="1">Multi-pass membrane protein</topology>
    </subcellularLocation>
</comment>
<dbReference type="Pfam" id="PF00990">
    <property type="entry name" value="GGDEF"/>
    <property type="match status" value="1"/>
</dbReference>
<dbReference type="SUPFAM" id="SSF55073">
    <property type="entry name" value="Nucleotide cyclase"/>
    <property type="match status" value="1"/>
</dbReference>
<evidence type="ECO:0000256" key="3">
    <source>
        <dbReference type="ARBA" id="ARBA00022475"/>
    </source>
</evidence>
<dbReference type="EMBL" id="CYTV01000002">
    <property type="protein sequence ID" value="CUI56674.1"/>
    <property type="molecule type" value="Genomic_DNA"/>
</dbReference>
<name>A0A0J6C7M7_9BORD</name>
<evidence type="ECO:0000313" key="10">
    <source>
        <dbReference type="EMBL" id="ANY15586.1"/>
    </source>
</evidence>
<evidence type="ECO:0000256" key="2">
    <source>
        <dbReference type="ARBA" id="ARBA00012528"/>
    </source>
</evidence>
<dbReference type="FunFam" id="3.30.70.270:FF:000001">
    <property type="entry name" value="Diguanylate cyclase domain protein"/>
    <property type="match status" value="1"/>
</dbReference>
<keyword evidence="4 8" id="KW-0812">Transmembrane</keyword>
<feature type="transmembrane region" description="Helical" evidence="8">
    <location>
        <begin position="282"/>
        <end position="304"/>
    </location>
</feature>
<dbReference type="EC" id="2.7.7.65" evidence="2"/>
<feature type="domain" description="GGDEF" evidence="9">
    <location>
        <begin position="392"/>
        <end position="522"/>
    </location>
</feature>
<dbReference type="CDD" id="cd18774">
    <property type="entry name" value="PDC2_HK_sensor"/>
    <property type="match status" value="1"/>
</dbReference>
<accession>A0A0J6C7M7</accession>
<dbReference type="NCBIfam" id="TIGR00254">
    <property type="entry name" value="GGDEF"/>
    <property type="match status" value="1"/>
</dbReference>
<dbReference type="Pfam" id="PF02743">
    <property type="entry name" value="dCache_1"/>
    <property type="match status" value="1"/>
</dbReference>
<sequence>MVHSPSRFRLRSLILWCSLFFLFAALAASFYATYRVKRDVLIQDTLQANRVYAEKLASVTENYLRSCRRLLFVSADELRGQPTLDRDAMQAMVDRLVQLSDLFNSIIVVDAKGVVLADSSHTEGLVGQRLIHPFAKLAMAAQGPLTSQPYRSPYSGRWLVSLSQPIFGADGQATGYIAGNIYLHAPSIVRGILGEHSHEDGSFSYVLDSSGMLIYHPVSTREGESVHNPAEQAVRRGEHGSMRFLNQEGVDMLGGYAPVASVGWGVIVQKPTKAALARVDRALALTLLYALPAIMLAIAGIIWLSNLIARPLRQLAAVASRMEERDVSDHLRAIRGWYQEAAELRRGLLLGVSAIGLRMGRLRKESSSDPLTGTLNRRGLAVALEGLKAQGAPVAVIAFDIDYFKRVNDEHGHHIGDLAITQVSHMMEDLVRSGDVVARLGGDEFLVLLPQTSLAGAAAFAERLRQTVAQARVEECGPITLSIGVARYPDHGSNLDAVIKGADKALYDAKEMGRDRVRVMTAQGMRDARDIIAGAK</sequence>
<dbReference type="Gene3D" id="3.30.450.20">
    <property type="entry name" value="PAS domain"/>
    <property type="match status" value="1"/>
</dbReference>
<evidence type="ECO:0000313" key="13">
    <source>
        <dbReference type="Proteomes" id="UP000092950"/>
    </source>
</evidence>
<keyword evidence="3" id="KW-1003">Cell membrane</keyword>
<organism evidence="11 12">
    <name type="scientific">Bordetella pseudohinzii</name>
    <dbReference type="NCBI Taxonomy" id="1331258"/>
    <lineage>
        <taxon>Bacteria</taxon>
        <taxon>Pseudomonadati</taxon>
        <taxon>Pseudomonadota</taxon>
        <taxon>Betaproteobacteria</taxon>
        <taxon>Burkholderiales</taxon>
        <taxon>Alcaligenaceae</taxon>
        <taxon>Bordetella</taxon>
    </lineage>
</organism>